<gene>
    <name evidence="1" type="ORF">BU26DRAFT_187559</name>
</gene>
<name>A0A6A6HRC8_9PLEO</name>
<proteinExistence type="predicted"/>
<reference evidence="1" key="1">
    <citation type="journal article" date="2020" name="Stud. Mycol.">
        <title>101 Dothideomycetes genomes: a test case for predicting lifestyles and emergence of pathogens.</title>
        <authorList>
            <person name="Haridas S."/>
            <person name="Albert R."/>
            <person name="Binder M."/>
            <person name="Bloem J."/>
            <person name="Labutti K."/>
            <person name="Salamov A."/>
            <person name="Andreopoulos B."/>
            <person name="Baker S."/>
            <person name="Barry K."/>
            <person name="Bills G."/>
            <person name="Bluhm B."/>
            <person name="Cannon C."/>
            <person name="Castanera R."/>
            <person name="Culley D."/>
            <person name="Daum C."/>
            <person name="Ezra D."/>
            <person name="Gonzalez J."/>
            <person name="Henrissat B."/>
            <person name="Kuo A."/>
            <person name="Liang C."/>
            <person name="Lipzen A."/>
            <person name="Lutzoni F."/>
            <person name="Magnuson J."/>
            <person name="Mondo S."/>
            <person name="Nolan M."/>
            <person name="Ohm R."/>
            <person name="Pangilinan J."/>
            <person name="Park H.-J."/>
            <person name="Ramirez L."/>
            <person name="Alfaro M."/>
            <person name="Sun H."/>
            <person name="Tritt A."/>
            <person name="Yoshinaga Y."/>
            <person name="Zwiers L.-H."/>
            <person name="Turgeon B."/>
            <person name="Goodwin S."/>
            <person name="Spatafora J."/>
            <person name="Crous P."/>
            <person name="Grigoriev I."/>
        </authorList>
    </citation>
    <scope>NUCLEOTIDE SEQUENCE</scope>
    <source>
        <strain evidence="1">CBS 122368</strain>
    </source>
</reference>
<dbReference type="Proteomes" id="UP000800094">
    <property type="component" value="Unassembled WGS sequence"/>
</dbReference>
<dbReference type="GeneID" id="54573809"/>
<dbReference type="EMBL" id="ML987215">
    <property type="protein sequence ID" value="KAF2240714.1"/>
    <property type="molecule type" value="Genomic_DNA"/>
</dbReference>
<dbReference type="AlphaFoldDB" id="A0A6A6HRC8"/>
<sequence length="227" mass="25518">MCKCTLPPAARPWLVRLQTVLVDLHGRLLRGLVSHKAAAKHHGPCDSPGAAHLLCPSHSRNLKLLDDRFPGRWLLLRRPKQQWLTKQRPGKAIPAGHWKNTTPCKRRGHARYQSAPRIRSDYKYLNIRDCRFGIRSACCYTRTASTAHCLLPCADSFSRPHSILRPESTAHERTNGLVKLTTSSKGMLRLWSFARLAVSEPLSYTVLYSARLATASNASTIEQTPTH</sequence>
<accession>A0A6A6HRC8</accession>
<evidence type="ECO:0000313" key="2">
    <source>
        <dbReference type="Proteomes" id="UP000800094"/>
    </source>
</evidence>
<protein>
    <submittedName>
        <fullName evidence="1">Uncharacterized protein</fullName>
    </submittedName>
</protein>
<dbReference type="RefSeq" id="XP_033675718.1">
    <property type="nucleotide sequence ID" value="XM_033820479.1"/>
</dbReference>
<organism evidence="1 2">
    <name type="scientific">Trematosphaeria pertusa</name>
    <dbReference type="NCBI Taxonomy" id="390896"/>
    <lineage>
        <taxon>Eukaryota</taxon>
        <taxon>Fungi</taxon>
        <taxon>Dikarya</taxon>
        <taxon>Ascomycota</taxon>
        <taxon>Pezizomycotina</taxon>
        <taxon>Dothideomycetes</taxon>
        <taxon>Pleosporomycetidae</taxon>
        <taxon>Pleosporales</taxon>
        <taxon>Massarineae</taxon>
        <taxon>Trematosphaeriaceae</taxon>
        <taxon>Trematosphaeria</taxon>
    </lineage>
</organism>
<evidence type="ECO:0000313" key="1">
    <source>
        <dbReference type="EMBL" id="KAF2240714.1"/>
    </source>
</evidence>
<keyword evidence="2" id="KW-1185">Reference proteome</keyword>